<proteinExistence type="predicted"/>
<dbReference type="AlphaFoldDB" id="A0A839XNC7"/>
<evidence type="ECO:0000313" key="3">
    <source>
        <dbReference type="EMBL" id="MBB3661435.1"/>
    </source>
</evidence>
<dbReference type="InterPro" id="IPR025637">
    <property type="entry name" value="DUF4333"/>
</dbReference>
<protein>
    <recommendedName>
        <fullName evidence="2">DUF4333 domain-containing protein</fullName>
    </recommendedName>
</protein>
<dbReference type="Proteomes" id="UP000564573">
    <property type="component" value="Unassembled WGS sequence"/>
</dbReference>
<evidence type="ECO:0000256" key="1">
    <source>
        <dbReference type="SAM" id="SignalP"/>
    </source>
</evidence>
<accession>A0A839XNC7</accession>
<evidence type="ECO:0000259" key="2">
    <source>
        <dbReference type="Pfam" id="PF14230"/>
    </source>
</evidence>
<dbReference type="PROSITE" id="PS51257">
    <property type="entry name" value="PROKAR_LIPOPROTEIN"/>
    <property type="match status" value="1"/>
</dbReference>
<feature type="domain" description="DUF4333" evidence="2">
    <location>
        <begin position="18"/>
        <end position="94"/>
    </location>
</feature>
<reference evidence="3 4" key="1">
    <citation type="submission" date="2020-08" db="EMBL/GenBank/DDBJ databases">
        <title>Sequencing the genomes of 1000 actinobacteria strains.</title>
        <authorList>
            <person name="Klenk H.-P."/>
        </authorList>
    </citation>
    <scope>NUCLEOTIDE SEQUENCE [LARGE SCALE GENOMIC DNA]</scope>
    <source>
        <strain evidence="3 4">DSM 45267</strain>
    </source>
</reference>
<feature type="chain" id="PRO_5032987973" description="DUF4333 domain-containing protein" evidence="1">
    <location>
        <begin position="24"/>
        <end position="116"/>
    </location>
</feature>
<comment type="caution">
    <text evidence="3">The sequence shown here is derived from an EMBL/GenBank/DDBJ whole genome shotgun (WGS) entry which is preliminary data.</text>
</comment>
<dbReference type="Pfam" id="PF14230">
    <property type="entry name" value="DUF4333"/>
    <property type="match status" value="1"/>
</dbReference>
<keyword evidence="4" id="KW-1185">Reference proteome</keyword>
<keyword evidence="1" id="KW-0732">Signal</keyword>
<dbReference type="RefSeq" id="WP_183778514.1">
    <property type="nucleotide sequence ID" value="NZ_JACIBS010000001.1"/>
</dbReference>
<evidence type="ECO:0000313" key="4">
    <source>
        <dbReference type="Proteomes" id="UP000564573"/>
    </source>
</evidence>
<gene>
    <name evidence="3" type="ORF">FB384_000339</name>
</gene>
<dbReference type="EMBL" id="JACIBS010000001">
    <property type="protein sequence ID" value="MBB3661435.1"/>
    <property type="molecule type" value="Genomic_DNA"/>
</dbReference>
<feature type="signal peptide" evidence="1">
    <location>
        <begin position="1"/>
        <end position="23"/>
    </location>
</feature>
<name>A0A839XNC7_9PSEU</name>
<sequence>MSTTARFVAAAAACLTLGLAACSAEVSVSTGPQIEQGELEKQLLASVTAEVGQRPKDLTCPGDVDAEKGARTECTLVAPDGTAAPVSVTVTRVDADSGDFGVDWEVGQPESATADS</sequence>
<organism evidence="3 4">
    <name type="scientific">Prauserella sediminis</name>
    <dbReference type="NCBI Taxonomy" id="577680"/>
    <lineage>
        <taxon>Bacteria</taxon>
        <taxon>Bacillati</taxon>
        <taxon>Actinomycetota</taxon>
        <taxon>Actinomycetes</taxon>
        <taxon>Pseudonocardiales</taxon>
        <taxon>Pseudonocardiaceae</taxon>
        <taxon>Prauserella</taxon>
        <taxon>Prauserella salsuginis group</taxon>
    </lineage>
</organism>